<reference evidence="1" key="2">
    <citation type="submission" date="2020-09" db="EMBL/GenBank/DDBJ databases">
        <authorList>
            <person name="Sun Q."/>
            <person name="Zhou Y."/>
        </authorList>
    </citation>
    <scope>NUCLEOTIDE SEQUENCE</scope>
    <source>
        <strain evidence="1">CGMCC 4.7403</strain>
    </source>
</reference>
<dbReference type="AlphaFoldDB" id="A0A919DHX1"/>
<proteinExistence type="predicted"/>
<sequence length="126" mass="13942">MTDTPLPVLLYDGDCGFCTRTITTLLAAPRRPVHMQTWQETDLGQLGIDELRATREMLWVNSDGRVTGGAVAFADLFRHLGGPWRVSEALLRTPPTRWLAAGVYRVVADNRHRMPGGTAACAVPRR</sequence>
<evidence type="ECO:0000313" key="2">
    <source>
        <dbReference type="Proteomes" id="UP000603227"/>
    </source>
</evidence>
<accession>A0A919DHX1</accession>
<organism evidence="1 2">
    <name type="scientific">Streptomyces capitiformicae</name>
    <dbReference type="NCBI Taxonomy" id="2014920"/>
    <lineage>
        <taxon>Bacteria</taxon>
        <taxon>Bacillati</taxon>
        <taxon>Actinomycetota</taxon>
        <taxon>Actinomycetes</taxon>
        <taxon>Kitasatosporales</taxon>
        <taxon>Streptomycetaceae</taxon>
        <taxon>Streptomyces</taxon>
    </lineage>
</organism>
<evidence type="ECO:0000313" key="1">
    <source>
        <dbReference type="EMBL" id="GHE46113.1"/>
    </source>
</evidence>
<evidence type="ECO:0008006" key="3">
    <source>
        <dbReference type="Google" id="ProtNLM"/>
    </source>
</evidence>
<comment type="caution">
    <text evidence="1">The sequence shown here is derived from an EMBL/GenBank/DDBJ whole genome shotgun (WGS) entry which is preliminary data.</text>
</comment>
<dbReference type="Proteomes" id="UP000603227">
    <property type="component" value="Unassembled WGS sequence"/>
</dbReference>
<dbReference type="EMBL" id="BNAT01000029">
    <property type="protein sequence ID" value="GHE46113.1"/>
    <property type="molecule type" value="Genomic_DNA"/>
</dbReference>
<name>A0A919DHX1_9ACTN</name>
<reference evidence="1" key="1">
    <citation type="journal article" date="2014" name="Int. J. Syst. Evol. Microbiol.">
        <title>Complete genome sequence of Corynebacterium casei LMG S-19264T (=DSM 44701T), isolated from a smear-ripened cheese.</title>
        <authorList>
            <consortium name="US DOE Joint Genome Institute (JGI-PGF)"/>
            <person name="Walter F."/>
            <person name="Albersmeier A."/>
            <person name="Kalinowski J."/>
            <person name="Ruckert C."/>
        </authorList>
    </citation>
    <scope>NUCLEOTIDE SEQUENCE</scope>
    <source>
        <strain evidence="1">CGMCC 4.7403</strain>
    </source>
</reference>
<dbReference type="RefSeq" id="WP_189786172.1">
    <property type="nucleotide sequence ID" value="NZ_BNAT01000029.1"/>
</dbReference>
<dbReference type="InterPro" id="IPR007263">
    <property type="entry name" value="DCC1-like"/>
</dbReference>
<dbReference type="Pfam" id="PF04134">
    <property type="entry name" value="DCC1-like"/>
    <property type="match status" value="1"/>
</dbReference>
<gene>
    <name evidence="1" type="ORF">GCM10017771_66820</name>
</gene>
<keyword evidence="2" id="KW-1185">Reference proteome</keyword>
<dbReference type="GO" id="GO:0015035">
    <property type="term" value="F:protein-disulfide reductase activity"/>
    <property type="evidence" value="ECO:0007669"/>
    <property type="project" value="InterPro"/>
</dbReference>
<protein>
    <recommendedName>
        <fullName evidence="3">DUF393 domain-containing protein</fullName>
    </recommendedName>
</protein>